<organism evidence="1 5">
    <name type="scientific">Adineta steineri</name>
    <dbReference type="NCBI Taxonomy" id="433720"/>
    <lineage>
        <taxon>Eukaryota</taxon>
        <taxon>Metazoa</taxon>
        <taxon>Spiralia</taxon>
        <taxon>Gnathifera</taxon>
        <taxon>Rotifera</taxon>
        <taxon>Eurotatoria</taxon>
        <taxon>Bdelloidea</taxon>
        <taxon>Adinetida</taxon>
        <taxon>Adinetidae</taxon>
        <taxon>Adineta</taxon>
    </lineage>
</organism>
<proteinExistence type="predicted"/>
<dbReference type="InterPro" id="IPR012292">
    <property type="entry name" value="Globin/Proto"/>
</dbReference>
<accession>A0A813Q6C3</accession>
<sequence length="203" mass="23870">MGCFCSTMNRIYVQPLFTATDISCLTQSWNILKNHDIIKFADEVLIKGMHRSSNLRQFWTSRMVIDSNNYDYSQGESCLRTDLSWLIGLREHSIHFTMTFDKLISSINDEKLLLIQIQSLQLLQNISTLEYDSLIILKQCIIETIRERFQMFKYNFVIDYDQAWNKFLSFIIKYLLEKKDKIRGPTKIIISPATNIDQTSSNK</sequence>
<dbReference type="InterPro" id="IPR009050">
    <property type="entry name" value="Globin-like_sf"/>
</dbReference>
<evidence type="ECO:0000313" key="4">
    <source>
        <dbReference type="Proteomes" id="UP000663832"/>
    </source>
</evidence>
<evidence type="ECO:0000313" key="1">
    <source>
        <dbReference type="EMBL" id="CAF0762589.1"/>
    </source>
</evidence>
<dbReference type="GO" id="GO:0019825">
    <property type="term" value="F:oxygen binding"/>
    <property type="evidence" value="ECO:0007669"/>
    <property type="project" value="InterPro"/>
</dbReference>
<evidence type="ECO:0000313" key="3">
    <source>
        <dbReference type="EMBL" id="CAF1468405.1"/>
    </source>
</evidence>
<dbReference type="Proteomes" id="UP000663832">
    <property type="component" value="Unassembled WGS sequence"/>
</dbReference>
<dbReference type="EMBL" id="CAJNOM010000487">
    <property type="protein sequence ID" value="CAF1465115.1"/>
    <property type="molecule type" value="Genomic_DNA"/>
</dbReference>
<dbReference type="Proteomes" id="UP000663877">
    <property type="component" value="Unassembled WGS sequence"/>
</dbReference>
<dbReference type="OrthoDB" id="9998924at2759"/>
<gene>
    <name evidence="1" type="ORF">BJG266_LOCUS3094</name>
    <name evidence="2" type="ORF">QVE165_LOCUS41198</name>
    <name evidence="3" type="ORF">QVE165_LOCUS41409</name>
</gene>
<evidence type="ECO:0000313" key="2">
    <source>
        <dbReference type="EMBL" id="CAF1465115.1"/>
    </source>
</evidence>
<evidence type="ECO:0000313" key="5">
    <source>
        <dbReference type="Proteomes" id="UP000663877"/>
    </source>
</evidence>
<dbReference type="GO" id="GO:0020037">
    <property type="term" value="F:heme binding"/>
    <property type="evidence" value="ECO:0007669"/>
    <property type="project" value="InterPro"/>
</dbReference>
<dbReference type="Gene3D" id="1.10.490.10">
    <property type="entry name" value="Globins"/>
    <property type="match status" value="1"/>
</dbReference>
<protein>
    <submittedName>
        <fullName evidence="1">Uncharacterized protein</fullName>
    </submittedName>
</protein>
<dbReference type="SUPFAM" id="SSF46458">
    <property type="entry name" value="Globin-like"/>
    <property type="match status" value="1"/>
</dbReference>
<reference evidence="1" key="1">
    <citation type="submission" date="2021-02" db="EMBL/GenBank/DDBJ databases">
        <authorList>
            <person name="Nowell W R."/>
        </authorList>
    </citation>
    <scope>NUCLEOTIDE SEQUENCE</scope>
</reference>
<dbReference type="AlphaFoldDB" id="A0A813Q6C3"/>
<dbReference type="EMBL" id="CAJNOI010000007">
    <property type="protein sequence ID" value="CAF0762589.1"/>
    <property type="molecule type" value="Genomic_DNA"/>
</dbReference>
<dbReference type="EMBL" id="CAJNOM010000493">
    <property type="protein sequence ID" value="CAF1468405.1"/>
    <property type="molecule type" value="Genomic_DNA"/>
</dbReference>
<name>A0A813Q6C3_9BILA</name>
<keyword evidence="4" id="KW-1185">Reference proteome</keyword>
<comment type="caution">
    <text evidence="1">The sequence shown here is derived from an EMBL/GenBank/DDBJ whole genome shotgun (WGS) entry which is preliminary data.</text>
</comment>